<reference evidence="2 3" key="1">
    <citation type="submission" date="2019-07" db="EMBL/GenBank/DDBJ databases">
        <title>Rhodotorula toruloides NBRC10032 genome sequencing.</title>
        <authorList>
            <person name="Shida Y."/>
            <person name="Takaku H."/>
            <person name="Ogasawara W."/>
            <person name="Mori K."/>
        </authorList>
    </citation>
    <scope>NUCLEOTIDE SEQUENCE [LARGE SCALE GENOMIC DNA]</scope>
    <source>
        <strain evidence="2 3">NBRC10032</strain>
    </source>
</reference>
<dbReference type="AlphaFoldDB" id="A0A511KMN3"/>
<protein>
    <submittedName>
        <fullName evidence="2">Uncharacterized protein</fullName>
    </submittedName>
</protein>
<feature type="compositionally biased region" description="Polar residues" evidence="1">
    <location>
        <begin position="132"/>
        <end position="167"/>
    </location>
</feature>
<dbReference type="Proteomes" id="UP000321518">
    <property type="component" value="Unassembled WGS sequence"/>
</dbReference>
<feature type="region of interest" description="Disordered" evidence="1">
    <location>
        <begin position="1"/>
        <end position="251"/>
    </location>
</feature>
<feature type="region of interest" description="Disordered" evidence="1">
    <location>
        <begin position="427"/>
        <end position="446"/>
    </location>
</feature>
<feature type="compositionally biased region" description="Acidic residues" evidence="1">
    <location>
        <begin position="373"/>
        <end position="384"/>
    </location>
</feature>
<organism evidence="2 3">
    <name type="scientific">Rhodotorula toruloides</name>
    <name type="common">Yeast</name>
    <name type="synonym">Rhodosporidium toruloides</name>
    <dbReference type="NCBI Taxonomy" id="5286"/>
    <lineage>
        <taxon>Eukaryota</taxon>
        <taxon>Fungi</taxon>
        <taxon>Dikarya</taxon>
        <taxon>Basidiomycota</taxon>
        <taxon>Pucciniomycotina</taxon>
        <taxon>Microbotryomycetes</taxon>
        <taxon>Sporidiobolales</taxon>
        <taxon>Sporidiobolaceae</taxon>
        <taxon>Rhodotorula</taxon>
    </lineage>
</organism>
<feature type="compositionally biased region" description="Basic and acidic residues" evidence="1">
    <location>
        <begin position="432"/>
        <end position="446"/>
    </location>
</feature>
<feature type="compositionally biased region" description="Acidic residues" evidence="1">
    <location>
        <begin position="351"/>
        <end position="365"/>
    </location>
</feature>
<feature type="compositionally biased region" description="Pro residues" evidence="1">
    <location>
        <begin position="39"/>
        <end position="48"/>
    </location>
</feature>
<feature type="compositionally biased region" description="Low complexity" evidence="1">
    <location>
        <begin position="105"/>
        <end position="118"/>
    </location>
</feature>
<feature type="compositionally biased region" description="Low complexity" evidence="1">
    <location>
        <begin position="312"/>
        <end position="326"/>
    </location>
</feature>
<feature type="compositionally biased region" description="Low complexity" evidence="1">
    <location>
        <begin position="171"/>
        <end position="193"/>
    </location>
</feature>
<dbReference type="EMBL" id="BJWK01000016">
    <property type="protein sequence ID" value="GEM11633.1"/>
    <property type="molecule type" value="Genomic_DNA"/>
</dbReference>
<evidence type="ECO:0000256" key="1">
    <source>
        <dbReference type="SAM" id="MobiDB-lite"/>
    </source>
</evidence>
<accession>A0A511KMN3</accession>
<feature type="compositionally biased region" description="Basic and acidic residues" evidence="1">
    <location>
        <begin position="329"/>
        <end position="350"/>
    </location>
</feature>
<evidence type="ECO:0000313" key="3">
    <source>
        <dbReference type="Proteomes" id="UP000321518"/>
    </source>
</evidence>
<feature type="compositionally biased region" description="Low complexity" evidence="1">
    <location>
        <begin position="273"/>
        <end position="299"/>
    </location>
</feature>
<feature type="region of interest" description="Disordered" evidence="1">
    <location>
        <begin position="267"/>
        <end position="419"/>
    </location>
</feature>
<feature type="compositionally biased region" description="Low complexity" evidence="1">
    <location>
        <begin position="71"/>
        <end position="82"/>
    </location>
</feature>
<feature type="compositionally biased region" description="Low complexity" evidence="1">
    <location>
        <begin position="26"/>
        <end position="38"/>
    </location>
</feature>
<feature type="compositionally biased region" description="Low complexity" evidence="1">
    <location>
        <begin position="10"/>
        <end position="19"/>
    </location>
</feature>
<feature type="compositionally biased region" description="Pro residues" evidence="1">
    <location>
        <begin position="61"/>
        <end position="70"/>
    </location>
</feature>
<evidence type="ECO:0000313" key="2">
    <source>
        <dbReference type="EMBL" id="GEM11633.1"/>
    </source>
</evidence>
<comment type="caution">
    <text evidence="2">The sequence shown here is derived from an EMBL/GenBank/DDBJ whole genome shotgun (WGS) entry which is preliminary data.</text>
</comment>
<gene>
    <name evidence="2" type="ORF">Rt10032_c16g5650</name>
</gene>
<name>A0A511KMN3_RHOTO</name>
<proteinExistence type="predicted"/>
<sequence>MMPLSIPGGRTASPASTRSPSRRSSDSSGPPLVSSTSPPSIPHLPPSPRTARPGLSILLNPLPPKSPGSPPAASTSTLARALPGKRRPSVVVQVVHSPPPPGYFSSSNDNDPYSSSPPRTDVPYQHHGLRSRSVSPAHTPQVADSSQPALDIPTSSSLVQSPASSNPLELARSPGSSSTLTSSSRDSAYSAGGTSVKFAPLPPGRRAHRSNSLSIGVASRAKMISAQGGTPNMRGAKYAGPLQWYEGGPLPEDVYSWRDAQKGITKLFKRVKPGSSSKASTSSASSTGSASPLSSPTGSFQPLPGPDQRGRSMSTSSSGTGISSSSDADEARRMEREAKGKSREIEHIEEALEEDVEDAEVEPEREDVPATVPDEDEEEEDERGEDVGGLSEDEGTSASELTAPRTPPDGLNVIIDEDLDVERRRVLKGKGKAVDDGEHGEVRVAS</sequence>
<dbReference type="OrthoDB" id="2528701at2759"/>